<keyword evidence="3" id="KW-0677">Repeat</keyword>
<dbReference type="GO" id="GO:0006357">
    <property type="term" value="P:regulation of transcription by RNA polymerase II"/>
    <property type="evidence" value="ECO:0007669"/>
    <property type="project" value="TreeGrafter"/>
</dbReference>
<dbReference type="InterPro" id="IPR036322">
    <property type="entry name" value="WD40_repeat_dom_sf"/>
</dbReference>
<evidence type="ECO:0000256" key="6">
    <source>
        <dbReference type="ARBA" id="ARBA00023242"/>
    </source>
</evidence>
<dbReference type="FunFam" id="1.20.960.30:FF:000001">
    <property type="entry name" value="F-box-like/WD repeat-containing protein TBL1XR1"/>
    <property type="match status" value="1"/>
</dbReference>
<dbReference type="Gene3D" id="2.130.10.10">
    <property type="entry name" value="YVTN repeat-like/Quinoprotein amine dehydrogenase"/>
    <property type="match status" value="1"/>
</dbReference>
<keyword evidence="5" id="KW-0804">Transcription</keyword>
<feature type="repeat" description="WD" evidence="7">
    <location>
        <begin position="248"/>
        <end position="280"/>
    </location>
</feature>
<name>A0A5J5ARH7_9ASTE</name>
<dbReference type="AlphaFoldDB" id="A0A5J5ARH7"/>
<dbReference type="PRINTS" id="PR00320">
    <property type="entry name" value="GPROTEINBRPT"/>
</dbReference>
<feature type="repeat" description="WD" evidence="7">
    <location>
        <begin position="190"/>
        <end position="223"/>
    </location>
</feature>
<gene>
    <name evidence="9" type="ORF">F0562_006652</name>
</gene>
<feature type="repeat" description="WD" evidence="7">
    <location>
        <begin position="414"/>
        <end position="464"/>
    </location>
</feature>
<reference evidence="9 10" key="1">
    <citation type="submission" date="2019-09" db="EMBL/GenBank/DDBJ databases">
        <title>A chromosome-level genome assembly of the Chinese tupelo Nyssa sinensis.</title>
        <authorList>
            <person name="Yang X."/>
            <person name="Kang M."/>
            <person name="Yang Y."/>
            <person name="Xiong H."/>
            <person name="Wang M."/>
            <person name="Zhang Z."/>
            <person name="Wang Z."/>
            <person name="Wu H."/>
            <person name="Ma T."/>
            <person name="Liu J."/>
            <person name="Xi Z."/>
        </authorList>
    </citation>
    <scope>NUCLEOTIDE SEQUENCE [LARGE SCALE GENOMIC DNA]</scope>
    <source>
        <strain evidence="9">J267</strain>
        <tissue evidence="9">Leaf</tissue>
    </source>
</reference>
<dbReference type="PANTHER" id="PTHR22846:SF2">
    <property type="entry name" value="F-BOX-LIKE_WD REPEAT-CONTAINING PROTEIN EBI"/>
    <property type="match status" value="1"/>
</dbReference>
<dbReference type="PROSITE" id="PS50082">
    <property type="entry name" value="WD_REPEATS_2"/>
    <property type="match status" value="6"/>
</dbReference>
<keyword evidence="2 7" id="KW-0853">WD repeat</keyword>
<evidence type="ECO:0000313" key="9">
    <source>
        <dbReference type="EMBL" id="KAA8531631.1"/>
    </source>
</evidence>
<dbReference type="PROSITE" id="PS50294">
    <property type="entry name" value="WD_REPEATS_REGION"/>
    <property type="match status" value="4"/>
</dbReference>
<dbReference type="GO" id="GO:0000118">
    <property type="term" value="C:histone deacetylase complex"/>
    <property type="evidence" value="ECO:0007669"/>
    <property type="project" value="TreeGrafter"/>
</dbReference>
<dbReference type="Pfam" id="PF08513">
    <property type="entry name" value="LisH"/>
    <property type="match status" value="1"/>
</dbReference>
<evidence type="ECO:0000256" key="8">
    <source>
        <dbReference type="SAM" id="MobiDB-lite"/>
    </source>
</evidence>
<evidence type="ECO:0000256" key="2">
    <source>
        <dbReference type="ARBA" id="ARBA00022574"/>
    </source>
</evidence>
<feature type="repeat" description="WD" evidence="7">
    <location>
        <begin position="289"/>
        <end position="330"/>
    </location>
</feature>
<feature type="region of interest" description="Disordered" evidence="8">
    <location>
        <begin position="106"/>
        <end position="167"/>
    </location>
</feature>
<evidence type="ECO:0000256" key="5">
    <source>
        <dbReference type="ARBA" id="ARBA00023163"/>
    </source>
</evidence>
<evidence type="ECO:0000256" key="1">
    <source>
        <dbReference type="ARBA" id="ARBA00004123"/>
    </source>
</evidence>
<evidence type="ECO:0000256" key="3">
    <source>
        <dbReference type="ARBA" id="ARBA00022737"/>
    </source>
</evidence>
<dbReference type="InterPro" id="IPR020472">
    <property type="entry name" value="WD40_PAC1"/>
</dbReference>
<keyword evidence="6" id="KW-0539">Nucleus</keyword>
<dbReference type="InterPro" id="IPR015943">
    <property type="entry name" value="WD40/YVTN_repeat-like_dom_sf"/>
</dbReference>
<comment type="subcellular location">
    <subcellularLocation>
        <location evidence="1">Nucleus</location>
    </subcellularLocation>
</comment>
<dbReference type="InterPro" id="IPR001680">
    <property type="entry name" value="WD40_rpt"/>
</dbReference>
<dbReference type="InterPro" id="IPR019775">
    <property type="entry name" value="WD40_repeat_CS"/>
</dbReference>
<dbReference type="Pfam" id="PF00400">
    <property type="entry name" value="WD40"/>
    <property type="match status" value="8"/>
</dbReference>
<evidence type="ECO:0000256" key="7">
    <source>
        <dbReference type="PROSITE-ProRule" id="PRU00221"/>
    </source>
</evidence>
<dbReference type="Gene3D" id="1.20.960.30">
    <property type="match status" value="1"/>
</dbReference>
<dbReference type="GO" id="GO:0003714">
    <property type="term" value="F:transcription corepressor activity"/>
    <property type="evidence" value="ECO:0007669"/>
    <property type="project" value="InterPro"/>
</dbReference>
<organism evidence="9 10">
    <name type="scientific">Nyssa sinensis</name>
    <dbReference type="NCBI Taxonomy" id="561372"/>
    <lineage>
        <taxon>Eukaryota</taxon>
        <taxon>Viridiplantae</taxon>
        <taxon>Streptophyta</taxon>
        <taxon>Embryophyta</taxon>
        <taxon>Tracheophyta</taxon>
        <taxon>Spermatophyta</taxon>
        <taxon>Magnoliopsida</taxon>
        <taxon>eudicotyledons</taxon>
        <taxon>Gunneridae</taxon>
        <taxon>Pentapetalae</taxon>
        <taxon>asterids</taxon>
        <taxon>Cornales</taxon>
        <taxon>Nyssaceae</taxon>
        <taxon>Nyssa</taxon>
    </lineage>
</organism>
<dbReference type="SUPFAM" id="SSF50978">
    <property type="entry name" value="WD40 repeat-like"/>
    <property type="match status" value="1"/>
</dbReference>
<feature type="repeat" description="WD" evidence="7">
    <location>
        <begin position="372"/>
        <end position="413"/>
    </location>
</feature>
<dbReference type="FunFam" id="2.130.10.10:FF:000218">
    <property type="entry name" value="WD40 repeat-containing protein HOS15"/>
    <property type="match status" value="1"/>
</dbReference>
<dbReference type="PANTHER" id="PTHR22846">
    <property type="entry name" value="WD40 REPEAT PROTEIN"/>
    <property type="match status" value="1"/>
</dbReference>
<dbReference type="Proteomes" id="UP000325577">
    <property type="component" value="Linkage Group LG2"/>
</dbReference>
<dbReference type="PROSITE" id="PS00678">
    <property type="entry name" value="WD_REPEATS_1"/>
    <property type="match status" value="1"/>
</dbReference>
<dbReference type="SMART" id="SM00320">
    <property type="entry name" value="WD40"/>
    <property type="match status" value="8"/>
</dbReference>
<dbReference type="InterPro" id="IPR045183">
    <property type="entry name" value="Ebi-like"/>
</dbReference>
<feature type="compositionally biased region" description="Basic and acidic residues" evidence="8">
    <location>
        <begin position="106"/>
        <end position="159"/>
    </location>
</feature>
<keyword evidence="10" id="KW-1185">Reference proteome</keyword>
<accession>A0A5J5ARH7</accession>
<protein>
    <recommendedName>
        <fullName evidence="11">LisH domain-containing protein</fullName>
    </recommendedName>
</protein>
<keyword evidence="4" id="KW-0805">Transcription regulation</keyword>
<dbReference type="PROSITE" id="PS50896">
    <property type="entry name" value="LISH"/>
    <property type="match status" value="1"/>
</dbReference>
<sequence length="541" mass="60461">MASFTSDELNYIVFRYLRESGFAHSAFVLGCEAGIDKCSIDGNLVPLGALITFVQKGHQYMEMEANLTCQSDTDVDEDFSFLRSLDLITKDAHELWQMVKEKKKTQEKGKDKEFDSKYEGKVDGARERAKQYREKECENDKERVEKDKGREKQHEDHTDSGISGGLEPVDTSITSTYHICKISSPDVIILEGHTSEVCVCAWSPAGSLLASGSGDSTARIWTIGDEIRRSSLQNHPSVLVLKHFEGETNENGKDVLALDWNEDGTLLATGCFDGRTTIWSSNGELRRILEKHKRSILSLKWNKKGDYLLTGSGDTTAIVWDVKTGKQIQQFEVHSGSLLDVDWQNNVSFATSSTDKMIYVCKIGKTCPIRTFSGHQDEVNCVRWNPTGSLLASCSDDVTVKIWSMKQDKYVHDLRDHAKEIYTISWSPTGSGTNNPNQQLVLASASFDSTVKLWGVEEGRLLCSLNGHRDAVYSVAFSPNGEYLASGSCDKSMHIWSVKEGKIVKTYTGNGEIFQVCWNKEGDKIAACFRDSTVCVMDFRM</sequence>
<dbReference type="CDD" id="cd00200">
    <property type="entry name" value="WD40"/>
    <property type="match status" value="1"/>
</dbReference>
<feature type="repeat" description="WD" evidence="7">
    <location>
        <begin position="465"/>
        <end position="506"/>
    </location>
</feature>
<dbReference type="InterPro" id="IPR006594">
    <property type="entry name" value="LisH"/>
</dbReference>
<dbReference type="OrthoDB" id="1367865at2759"/>
<evidence type="ECO:0008006" key="11">
    <source>
        <dbReference type="Google" id="ProtNLM"/>
    </source>
</evidence>
<evidence type="ECO:0000256" key="4">
    <source>
        <dbReference type="ARBA" id="ARBA00023015"/>
    </source>
</evidence>
<proteinExistence type="predicted"/>
<dbReference type="EMBL" id="CM018043">
    <property type="protein sequence ID" value="KAA8531631.1"/>
    <property type="molecule type" value="Genomic_DNA"/>
</dbReference>
<evidence type="ECO:0000313" key="10">
    <source>
        <dbReference type="Proteomes" id="UP000325577"/>
    </source>
</evidence>